<dbReference type="Pfam" id="PF00440">
    <property type="entry name" value="TetR_N"/>
    <property type="match status" value="1"/>
</dbReference>
<feature type="DNA-binding region" description="H-T-H motif" evidence="2">
    <location>
        <begin position="33"/>
        <end position="52"/>
    </location>
</feature>
<comment type="caution">
    <text evidence="4">The sequence shown here is derived from an EMBL/GenBank/DDBJ whole genome shotgun (WGS) entry which is preliminary data.</text>
</comment>
<dbReference type="InterPro" id="IPR039536">
    <property type="entry name" value="TetR_C_Proteobacteria"/>
</dbReference>
<evidence type="ECO:0000256" key="1">
    <source>
        <dbReference type="ARBA" id="ARBA00023125"/>
    </source>
</evidence>
<dbReference type="InterPro" id="IPR050109">
    <property type="entry name" value="HTH-type_TetR-like_transc_reg"/>
</dbReference>
<dbReference type="PANTHER" id="PTHR30055">
    <property type="entry name" value="HTH-TYPE TRANSCRIPTIONAL REGULATOR RUTR"/>
    <property type="match status" value="1"/>
</dbReference>
<dbReference type="Gene3D" id="1.10.357.10">
    <property type="entry name" value="Tetracycline Repressor, domain 2"/>
    <property type="match status" value="1"/>
</dbReference>
<protein>
    <submittedName>
        <fullName evidence="4">TetR/AcrR family transcriptional regulator</fullName>
    </submittedName>
</protein>
<gene>
    <name evidence="4" type="ORF">MU516_01270</name>
</gene>
<evidence type="ECO:0000313" key="5">
    <source>
        <dbReference type="Proteomes" id="UP001320702"/>
    </source>
</evidence>
<evidence type="ECO:0000259" key="3">
    <source>
        <dbReference type="PROSITE" id="PS50977"/>
    </source>
</evidence>
<dbReference type="PROSITE" id="PS50977">
    <property type="entry name" value="HTH_TETR_2"/>
    <property type="match status" value="1"/>
</dbReference>
<keyword evidence="5" id="KW-1185">Reference proteome</keyword>
<reference evidence="4 5" key="1">
    <citation type="submission" date="2022-04" db="EMBL/GenBank/DDBJ databases">
        <title>Paracoccus sp. YLB-12 draft genome sequence.</title>
        <authorList>
            <person name="Yu L."/>
        </authorList>
    </citation>
    <scope>NUCLEOTIDE SEQUENCE [LARGE SCALE GENOMIC DNA]</scope>
    <source>
        <strain evidence="4 5">YLB-12</strain>
    </source>
</reference>
<evidence type="ECO:0000256" key="2">
    <source>
        <dbReference type="PROSITE-ProRule" id="PRU00335"/>
    </source>
</evidence>
<dbReference type="Pfam" id="PF14246">
    <property type="entry name" value="TetR_C_7"/>
    <property type="match status" value="1"/>
</dbReference>
<dbReference type="Proteomes" id="UP001320702">
    <property type="component" value="Unassembled WGS sequence"/>
</dbReference>
<dbReference type="PRINTS" id="PR00455">
    <property type="entry name" value="HTHTETR"/>
</dbReference>
<sequence>MTKKQTPNKGRKFEQVREGAKSIFLRDGYCGASVDDIAAAARVSKATLYSYFPDKALMYREVLHHEIGRLRDVSPIDIPDDEPAPQALQRMAQQIAAWLASDDIVRLRRAGIAEANRFGEQSRQLHAVLSDGLREAARRHLDCWIMAGHLTIKDSSMAAEHLIRLAGAFVQDRALLTPDDPADEEAIRQAGDAAASMFIAAYGICTNKPVSLAAAS</sequence>
<dbReference type="InterPro" id="IPR023772">
    <property type="entry name" value="DNA-bd_HTH_TetR-type_CS"/>
</dbReference>
<dbReference type="RefSeq" id="WP_260275398.1">
    <property type="nucleotide sequence ID" value="NZ_JANAVZ010000001.1"/>
</dbReference>
<dbReference type="InterPro" id="IPR009057">
    <property type="entry name" value="Homeodomain-like_sf"/>
</dbReference>
<keyword evidence="1 2" id="KW-0238">DNA-binding</keyword>
<feature type="domain" description="HTH tetR-type" evidence="3">
    <location>
        <begin position="10"/>
        <end position="70"/>
    </location>
</feature>
<dbReference type="SUPFAM" id="SSF46689">
    <property type="entry name" value="Homeodomain-like"/>
    <property type="match status" value="1"/>
</dbReference>
<dbReference type="EMBL" id="JANAVZ010000001">
    <property type="protein sequence ID" value="MCT4331494.1"/>
    <property type="molecule type" value="Genomic_DNA"/>
</dbReference>
<proteinExistence type="predicted"/>
<organism evidence="4 5">
    <name type="scientific">Paracoccus maritimus</name>
    <dbReference type="NCBI Taxonomy" id="2933292"/>
    <lineage>
        <taxon>Bacteria</taxon>
        <taxon>Pseudomonadati</taxon>
        <taxon>Pseudomonadota</taxon>
        <taxon>Alphaproteobacteria</taxon>
        <taxon>Rhodobacterales</taxon>
        <taxon>Paracoccaceae</taxon>
        <taxon>Paracoccus</taxon>
    </lineage>
</organism>
<name>A0ABT2K4N4_9RHOB</name>
<dbReference type="InterPro" id="IPR001647">
    <property type="entry name" value="HTH_TetR"/>
</dbReference>
<dbReference type="PANTHER" id="PTHR30055:SF146">
    <property type="entry name" value="HTH-TYPE TRANSCRIPTIONAL DUAL REGULATOR CECR"/>
    <property type="match status" value="1"/>
</dbReference>
<dbReference type="PROSITE" id="PS01081">
    <property type="entry name" value="HTH_TETR_1"/>
    <property type="match status" value="1"/>
</dbReference>
<evidence type="ECO:0000313" key="4">
    <source>
        <dbReference type="EMBL" id="MCT4331494.1"/>
    </source>
</evidence>
<accession>A0ABT2K4N4</accession>